<keyword evidence="5" id="KW-1185">Reference proteome</keyword>
<dbReference type="RefSeq" id="WP_214400601.1">
    <property type="nucleotide sequence ID" value="NZ_LR792632.1"/>
</dbReference>
<dbReference type="Gene3D" id="3.60.15.10">
    <property type="entry name" value="Ribonuclease Z/Hydroxyacylglutathione hydrolase-like"/>
    <property type="match status" value="1"/>
</dbReference>
<dbReference type="EMBL" id="LR792632">
    <property type="protein sequence ID" value="CAB3288489.1"/>
    <property type="molecule type" value="Genomic_DNA"/>
</dbReference>
<dbReference type="SMART" id="SM00849">
    <property type="entry name" value="Lactamase_B"/>
    <property type="match status" value="1"/>
</dbReference>
<dbReference type="Pfam" id="PF07521">
    <property type="entry name" value="RMMBL"/>
    <property type="match status" value="1"/>
</dbReference>
<dbReference type="GO" id="GO:0016787">
    <property type="term" value="F:hydrolase activity"/>
    <property type="evidence" value="ECO:0007669"/>
    <property type="project" value="UniProtKB-KW"/>
</dbReference>
<accession>A0A8D6SZR4</accession>
<proteinExistence type="predicted"/>
<dbReference type="AlphaFoldDB" id="A0A8D6SZR4"/>
<dbReference type="InterPro" id="IPR036866">
    <property type="entry name" value="RibonucZ/Hydroxyglut_hydro"/>
</dbReference>
<evidence type="ECO:0000259" key="3">
    <source>
        <dbReference type="SMART" id="SM01027"/>
    </source>
</evidence>
<gene>
    <name evidence="4" type="ORF">MLAUSG7_0752</name>
</gene>
<feature type="domain" description="Beta-Casp" evidence="3">
    <location>
        <begin position="235"/>
        <end position="349"/>
    </location>
</feature>
<dbReference type="PANTHER" id="PTHR11203:SF37">
    <property type="entry name" value="INTEGRATOR COMPLEX SUBUNIT 11"/>
    <property type="match status" value="1"/>
</dbReference>
<name>A0A8D6SZR4_9EURY</name>
<dbReference type="GO" id="GO:0004521">
    <property type="term" value="F:RNA endonuclease activity"/>
    <property type="evidence" value="ECO:0007669"/>
    <property type="project" value="TreeGrafter"/>
</dbReference>
<feature type="domain" description="Metallo-beta-lactamase" evidence="2">
    <location>
        <begin position="13"/>
        <end position="211"/>
    </location>
</feature>
<dbReference type="Pfam" id="PF10996">
    <property type="entry name" value="Beta-Casp"/>
    <property type="match status" value="1"/>
</dbReference>
<dbReference type="InterPro" id="IPR001279">
    <property type="entry name" value="Metallo-B-lactamas"/>
</dbReference>
<evidence type="ECO:0000313" key="4">
    <source>
        <dbReference type="EMBL" id="CAB3288489.1"/>
    </source>
</evidence>
<protein>
    <submittedName>
        <fullName evidence="4">RNA-metabolising metallo-beta-lactamase 2</fullName>
    </submittedName>
</protein>
<dbReference type="CDD" id="cd16295">
    <property type="entry name" value="TTHA0252-CPSF-like_MBL-fold"/>
    <property type="match status" value="1"/>
</dbReference>
<dbReference type="InterPro" id="IPR011108">
    <property type="entry name" value="RMMBL"/>
</dbReference>
<dbReference type="Gene3D" id="3.40.50.10890">
    <property type="match status" value="1"/>
</dbReference>
<evidence type="ECO:0000256" key="1">
    <source>
        <dbReference type="ARBA" id="ARBA00022801"/>
    </source>
</evidence>
<evidence type="ECO:0000259" key="2">
    <source>
        <dbReference type="SMART" id="SM00849"/>
    </source>
</evidence>
<organism evidence="4 5">
    <name type="scientific">Methanocaldococcus lauensis</name>
    <dbReference type="NCBI Taxonomy" id="2546128"/>
    <lineage>
        <taxon>Archaea</taxon>
        <taxon>Methanobacteriati</taxon>
        <taxon>Methanobacteriota</taxon>
        <taxon>Methanomada group</taxon>
        <taxon>Methanococci</taxon>
        <taxon>Methanococcales</taxon>
        <taxon>Methanocaldococcaceae</taxon>
        <taxon>Methanocaldococcus</taxon>
    </lineage>
</organism>
<dbReference type="Proteomes" id="UP000679213">
    <property type="component" value="Chromosome I"/>
</dbReference>
<dbReference type="PANTHER" id="PTHR11203">
    <property type="entry name" value="CLEAVAGE AND POLYADENYLATION SPECIFICITY FACTOR FAMILY MEMBER"/>
    <property type="match status" value="1"/>
</dbReference>
<dbReference type="InterPro" id="IPR022712">
    <property type="entry name" value="Beta_Casp"/>
</dbReference>
<dbReference type="GeneID" id="65883560"/>
<dbReference type="Pfam" id="PF00753">
    <property type="entry name" value="Lactamase_B"/>
    <property type="match status" value="1"/>
</dbReference>
<dbReference type="KEGG" id="mesg:MLAUSG7_0752"/>
<dbReference type="SMART" id="SM01027">
    <property type="entry name" value="Beta-Casp"/>
    <property type="match status" value="1"/>
</dbReference>
<keyword evidence="1" id="KW-0378">Hydrolase</keyword>
<evidence type="ECO:0000313" key="5">
    <source>
        <dbReference type="Proteomes" id="UP000679213"/>
    </source>
</evidence>
<dbReference type="InterPro" id="IPR050698">
    <property type="entry name" value="MBL"/>
</dbReference>
<reference evidence="4 5" key="1">
    <citation type="submission" date="2020-04" db="EMBL/GenBank/DDBJ databases">
        <authorList>
            <consortium name="Genoscope - CEA"/>
            <person name="William W."/>
        </authorList>
    </citation>
    <scope>NUCLEOTIDE SEQUENCE [LARGE SCALE GENOMIC DNA]</scope>
    <source>
        <strain evidence="4 5">SG7</strain>
    </source>
</reference>
<dbReference type="SUPFAM" id="SSF56281">
    <property type="entry name" value="Metallo-hydrolase/oxidoreductase"/>
    <property type="match status" value="1"/>
</dbReference>
<sequence>MEIIFRGAALEVGRSCIEIKTDKSKILLDCGVKLGKTIEYPILDESIRDVDKVFISHAHLDHSGALPILFHKKIDVPVVTTELTKKLIKILLKDMVKIAEFENKKILFNNHDVKETIRHTIPLNYKDKKYYKDFSYEFFNAGHIPGSASILLEYEEKNKTILYTGDIKLRNTRLSKGADLSYIKDDIDILIIESTYGNSIHPDRKAVELSFIEKIKEILFKGGIALIPVFAVDRAQEILLILNDYNIDAPIYLDGMAVDVTKLMLKYKELLNEGYKMEECLKNVKLIEKSEDRVKAIENLSKNGGIVVTTAGMLDGGPILYYLKLFMHDPRNALLLTGYQVRDSNGRHLIETGKIYIGENEVKPNLEVCLYNFSCHAGMDELHEIIKKVNPELLIIQHGEETQATVLRNWALEHGFDAIVPKLGEKIRL</sequence>